<name>A0A6A6A4F1_9PLEO</name>
<dbReference type="InterPro" id="IPR029033">
    <property type="entry name" value="His_PPase_superfam"/>
</dbReference>
<dbReference type="OrthoDB" id="4818801at2759"/>
<dbReference type="Proteomes" id="UP000799771">
    <property type="component" value="Unassembled WGS sequence"/>
</dbReference>
<dbReference type="GO" id="GO:0050278">
    <property type="term" value="F:sedoheptulose-bisphosphatase activity"/>
    <property type="evidence" value="ECO:0007669"/>
    <property type="project" value="TreeGrafter"/>
</dbReference>
<dbReference type="AlphaFoldDB" id="A0A6A6A4F1"/>
<dbReference type="GeneID" id="54410230"/>
<evidence type="ECO:0000313" key="2">
    <source>
        <dbReference type="Proteomes" id="UP000799771"/>
    </source>
</evidence>
<dbReference type="InterPro" id="IPR013078">
    <property type="entry name" value="His_Pase_superF_clade-1"/>
</dbReference>
<dbReference type="PANTHER" id="PTHR48100">
    <property type="entry name" value="BROAD-SPECIFICITY PHOSPHATASE YOR283W-RELATED"/>
    <property type="match status" value="1"/>
</dbReference>
<accession>A0A6A6A4F1</accession>
<reference evidence="1" key="1">
    <citation type="journal article" date="2020" name="Stud. Mycol.">
        <title>101 Dothideomycetes genomes: a test case for predicting lifestyles and emergence of pathogens.</title>
        <authorList>
            <person name="Haridas S."/>
            <person name="Albert R."/>
            <person name="Binder M."/>
            <person name="Bloem J."/>
            <person name="Labutti K."/>
            <person name="Salamov A."/>
            <person name="Andreopoulos B."/>
            <person name="Baker S."/>
            <person name="Barry K."/>
            <person name="Bills G."/>
            <person name="Bluhm B."/>
            <person name="Cannon C."/>
            <person name="Castanera R."/>
            <person name="Culley D."/>
            <person name="Daum C."/>
            <person name="Ezra D."/>
            <person name="Gonzalez J."/>
            <person name="Henrissat B."/>
            <person name="Kuo A."/>
            <person name="Liang C."/>
            <person name="Lipzen A."/>
            <person name="Lutzoni F."/>
            <person name="Magnuson J."/>
            <person name="Mondo S."/>
            <person name="Nolan M."/>
            <person name="Ohm R."/>
            <person name="Pangilinan J."/>
            <person name="Park H.-J."/>
            <person name="Ramirez L."/>
            <person name="Alfaro M."/>
            <person name="Sun H."/>
            <person name="Tritt A."/>
            <person name="Yoshinaga Y."/>
            <person name="Zwiers L.-H."/>
            <person name="Turgeon B."/>
            <person name="Goodwin S."/>
            <person name="Spatafora J."/>
            <person name="Crous P."/>
            <person name="Grigoriev I."/>
        </authorList>
    </citation>
    <scope>NUCLEOTIDE SEQUENCE</scope>
    <source>
        <strain evidence="1">CBS 119687</strain>
    </source>
</reference>
<keyword evidence="2" id="KW-1185">Reference proteome</keyword>
<dbReference type="SUPFAM" id="SSF53254">
    <property type="entry name" value="Phosphoglycerate mutase-like"/>
    <property type="match status" value="1"/>
</dbReference>
<dbReference type="RefSeq" id="XP_033520030.1">
    <property type="nucleotide sequence ID" value="XM_033669798.1"/>
</dbReference>
<dbReference type="Gene3D" id="3.40.50.1240">
    <property type="entry name" value="Phosphoglycerate mutase-like"/>
    <property type="match status" value="1"/>
</dbReference>
<gene>
    <name evidence="1" type="ORF">P153DRAFT_378505</name>
</gene>
<dbReference type="EMBL" id="ML977515">
    <property type="protein sequence ID" value="KAF2125638.1"/>
    <property type="molecule type" value="Genomic_DNA"/>
</dbReference>
<proteinExistence type="predicted"/>
<evidence type="ECO:0000313" key="1">
    <source>
        <dbReference type="EMBL" id="KAF2125638.1"/>
    </source>
</evidence>
<protein>
    <submittedName>
        <fullName evidence="1">Putative phosphoglycerate mutase</fullName>
    </submittedName>
</protein>
<dbReference type="CDD" id="cd07067">
    <property type="entry name" value="HP_PGM_like"/>
    <property type="match status" value="1"/>
</dbReference>
<dbReference type="PANTHER" id="PTHR48100:SF15">
    <property type="entry name" value="SEDOHEPTULOSE 1,7-BISPHOSPHATASE"/>
    <property type="match status" value="1"/>
</dbReference>
<dbReference type="Pfam" id="PF00300">
    <property type="entry name" value="His_Phos_1"/>
    <property type="match status" value="1"/>
</dbReference>
<dbReference type="InterPro" id="IPR050275">
    <property type="entry name" value="PGM_Phosphatase"/>
</dbReference>
<sequence>MSDQEALTPRVIIVRHGLLYLANFVGPGNILDPCSLVHVFVSPRVRAVQTFELLLPASCGVVTEVTYTDELTEWNYGNYEGLKDQEIRVSRKNSGLDKHSEWDIWSDGCEGGESKQQVTGRLDRLISQIKEIQKPYMRGEKPADVLLVAHGLILRCFLKRWLGCSINDPLEMILAPGAIAVLSYKKNDVNKPAFHVGVALPSRK</sequence>
<dbReference type="GO" id="GO:0046390">
    <property type="term" value="P:ribose phosphate biosynthetic process"/>
    <property type="evidence" value="ECO:0007669"/>
    <property type="project" value="TreeGrafter"/>
</dbReference>
<organism evidence="1 2">
    <name type="scientific">Dothidotthia symphoricarpi CBS 119687</name>
    <dbReference type="NCBI Taxonomy" id="1392245"/>
    <lineage>
        <taxon>Eukaryota</taxon>
        <taxon>Fungi</taxon>
        <taxon>Dikarya</taxon>
        <taxon>Ascomycota</taxon>
        <taxon>Pezizomycotina</taxon>
        <taxon>Dothideomycetes</taxon>
        <taxon>Pleosporomycetidae</taxon>
        <taxon>Pleosporales</taxon>
        <taxon>Dothidotthiaceae</taxon>
        <taxon>Dothidotthia</taxon>
    </lineage>
</organism>